<name>A0ABR4ICS5_9EURO</name>
<sequence>MYVSTIAAAVLAHWGPLVSGALVCYCIGSAIYNLWFSPLAAYPGPICARLSSLPDFYYYPTGDRHIWIARNNQIYGDIVRHPNVKRSHFYDMMTGNKHDKNTLTGTDPALHAQKRRPILVEHVVRWCELLGSDDDYNGDRDWSSPRKMSEVCDYLVLDVLCNLCFGRGVGTKEAGDNQFRQIPHTMALFLRISYPLGHSPWLGLLVWLKPRGLDWVLAATAGPKIRFLYKFPQKASDKLGILGRNEMLYHLLNATDPETGLPGYTPEALEAEALMLTVTGSDTTSVIMAGFFFYTVRTPQVYCRLVNEIRATFAASIDEIKDGQKLMSCQYLRACVDEAMRIASAGSTELPRTVRPGVIIVDGNYIPEGTTVDVYRPERWIVDEATGVTSDDVAKARSSCLPFAAGPTSCAGKNFALLELYTTIAMTLWKSTWGRADPDTFQLFDSYISIRDGPVVQFKRRV</sequence>
<reference evidence="2 3" key="1">
    <citation type="submission" date="2024-07" db="EMBL/GenBank/DDBJ databases">
        <title>Section-level genome sequencing and comparative genomics of Aspergillus sections Usti and Cavernicolus.</title>
        <authorList>
            <consortium name="Lawrence Berkeley National Laboratory"/>
            <person name="Nybo J.L."/>
            <person name="Vesth T.C."/>
            <person name="Theobald S."/>
            <person name="Frisvad J.C."/>
            <person name="Larsen T.O."/>
            <person name="Kjaerboelling I."/>
            <person name="Rothschild-Mancinelli K."/>
            <person name="Lyhne E.K."/>
            <person name="Kogle M.E."/>
            <person name="Barry K."/>
            <person name="Clum A."/>
            <person name="Na H."/>
            <person name="Ledsgaard L."/>
            <person name="Lin J."/>
            <person name="Lipzen A."/>
            <person name="Kuo A."/>
            <person name="Riley R."/>
            <person name="Mondo S."/>
            <person name="Labutti K."/>
            <person name="Haridas S."/>
            <person name="Pangalinan J."/>
            <person name="Salamov A.A."/>
            <person name="Simmons B.A."/>
            <person name="Magnuson J.K."/>
            <person name="Chen J."/>
            <person name="Drula E."/>
            <person name="Henrissat B."/>
            <person name="Wiebenga A."/>
            <person name="Lubbers R.J."/>
            <person name="Gomes A.C."/>
            <person name="Makela M.R."/>
            <person name="Stajich J."/>
            <person name="Grigoriev I.V."/>
            <person name="Mortensen U.H."/>
            <person name="De Vries R.P."/>
            <person name="Baker S.E."/>
            <person name="Andersen M.R."/>
        </authorList>
    </citation>
    <scope>NUCLEOTIDE SEQUENCE [LARGE SCALE GENOMIC DNA]</scope>
    <source>
        <strain evidence="2 3">CBS 123904</strain>
    </source>
</reference>
<dbReference type="PANTHER" id="PTHR24305">
    <property type="entry name" value="CYTOCHROME P450"/>
    <property type="match status" value="1"/>
</dbReference>
<dbReference type="InterPro" id="IPR050121">
    <property type="entry name" value="Cytochrome_P450_monoxygenase"/>
</dbReference>
<dbReference type="Gene3D" id="1.10.630.10">
    <property type="entry name" value="Cytochrome P450"/>
    <property type="match status" value="1"/>
</dbReference>
<dbReference type="InterPro" id="IPR036396">
    <property type="entry name" value="Cyt_P450_sf"/>
</dbReference>
<organism evidence="2 3">
    <name type="scientific">Aspergillus pseudoustus</name>
    <dbReference type="NCBI Taxonomy" id="1810923"/>
    <lineage>
        <taxon>Eukaryota</taxon>
        <taxon>Fungi</taxon>
        <taxon>Dikarya</taxon>
        <taxon>Ascomycota</taxon>
        <taxon>Pezizomycotina</taxon>
        <taxon>Eurotiomycetes</taxon>
        <taxon>Eurotiomycetidae</taxon>
        <taxon>Eurotiales</taxon>
        <taxon>Aspergillaceae</taxon>
        <taxon>Aspergillus</taxon>
        <taxon>Aspergillus subgen. Nidulantes</taxon>
    </lineage>
</organism>
<dbReference type="Proteomes" id="UP001610446">
    <property type="component" value="Unassembled WGS sequence"/>
</dbReference>
<dbReference type="PRINTS" id="PR00463">
    <property type="entry name" value="EP450I"/>
</dbReference>
<dbReference type="PRINTS" id="PR00385">
    <property type="entry name" value="P450"/>
</dbReference>
<dbReference type="PANTHER" id="PTHR24305:SF226">
    <property type="entry name" value="CYTOCHROME P450 MONOOXYGENASE"/>
    <property type="match status" value="1"/>
</dbReference>
<evidence type="ECO:0000313" key="3">
    <source>
        <dbReference type="Proteomes" id="UP001610446"/>
    </source>
</evidence>
<gene>
    <name evidence="2" type="ORF">BJY01DRAFT_262599</name>
</gene>
<dbReference type="InterPro" id="IPR002401">
    <property type="entry name" value="Cyt_P450_E_grp-I"/>
</dbReference>
<proteinExistence type="inferred from homology"/>
<accession>A0ABR4ICS5</accession>
<comment type="similarity">
    <text evidence="1">Belongs to the cytochrome P450 family.</text>
</comment>
<keyword evidence="3" id="KW-1185">Reference proteome</keyword>
<comment type="caution">
    <text evidence="2">The sequence shown here is derived from an EMBL/GenBank/DDBJ whole genome shotgun (WGS) entry which is preliminary data.</text>
</comment>
<protein>
    <submittedName>
        <fullName evidence="2">Benzoate 4-monooxygenase cytochrome P450</fullName>
    </submittedName>
</protein>
<dbReference type="Pfam" id="PF00067">
    <property type="entry name" value="p450"/>
    <property type="match status" value="1"/>
</dbReference>
<evidence type="ECO:0000313" key="2">
    <source>
        <dbReference type="EMBL" id="KAL2825528.1"/>
    </source>
</evidence>
<dbReference type="EMBL" id="JBFXLU010000488">
    <property type="protein sequence ID" value="KAL2825528.1"/>
    <property type="molecule type" value="Genomic_DNA"/>
</dbReference>
<dbReference type="InterPro" id="IPR001128">
    <property type="entry name" value="Cyt_P450"/>
</dbReference>
<dbReference type="SUPFAM" id="SSF48264">
    <property type="entry name" value="Cytochrome P450"/>
    <property type="match status" value="1"/>
</dbReference>
<evidence type="ECO:0000256" key="1">
    <source>
        <dbReference type="ARBA" id="ARBA00010617"/>
    </source>
</evidence>